<reference evidence="13 14" key="1">
    <citation type="submission" date="2015-03" db="EMBL/GenBank/DDBJ databases">
        <authorList>
            <person name="Murphy D."/>
        </authorList>
    </citation>
    <scope>NUCLEOTIDE SEQUENCE [LARGE SCALE GENOMIC DNA]</scope>
    <source>
        <strain evidence="13 14">DSM 44277</strain>
    </source>
</reference>
<feature type="domain" description="Biotin carboxylation" evidence="12">
    <location>
        <begin position="45"/>
        <end position="553"/>
    </location>
</feature>
<dbReference type="InterPro" id="IPR004808">
    <property type="entry name" value="AP_endonuc_1"/>
</dbReference>
<evidence type="ECO:0000256" key="3">
    <source>
        <dbReference type="ARBA" id="ARBA00022723"/>
    </source>
</evidence>
<dbReference type="SUPFAM" id="SSF56219">
    <property type="entry name" value="DNase I-like"/>
    <property type="match status" value="1"/>
</dbReference>
<organism evidence="13 14">
    <name type="scientific">Mycobacterium bohemicum DSM 44277</name>
    <dbReference type="NCBI Taxonomy" id="1236609"/>
    <lineage>
        <taxon>Bacteria</taxon>
        <taxon>Bacillati</taxon>
        <taxon>Actinomycetota</taxon>
        <taxon>Actinomycetes</taxon>
        <taxon>Mycobacteriales</taxon>
        <taxon>Mycobacteriaceae</taxon>
        <taxon>Mycobacterium</taxon>
    </lineage>
</organism>
<evidence type="ECO:0000256" key="9">
    <source>
        <dbReference type="PIRSR" id="PIRSR604808-2"/>
    </source>
</evidence>
<feature type="binding site" evidence="9">
    <location>
        <position position="316"/>
    </location>
    <ligand>
        <name>Mg(2+)</name>
        <dbReference type="ChEBI" id="CHEBI:18420"/>
        <label>1</label>
    </ligand>
</feature>
<feature type="binding site" evidence="9">
    <location>
        <position position="540"/>
    </location>
    <ligand>
        <name>Mg(2+)</name>
        <dbReference type="ChEBI" id="CHEBI:18420"/>
        <label>1</label>
    </ligand>
</feature>
<dbReference type="InterPro" id="IPR036691">
    <property type="entry name" value="Endo/exonu/phosph_ase_sf"/>
</dbReference>
<evidence type="ECO:0000313" key="14">
    <source>
        <dbReference type="Proteomes" id="UP000198875"/>
    </source>
</evidence>
<dbReference type="PANTHER" id="PTHR43250">
    <property type="entry name" value="EXODEOXYRIBONUCLEASE III"/>
    <property type="match status" value="1"/>
</dbReference>
<dbReference type="Pfam" id="PF02786">
    <property type="entry name" value="CPSase_L_D2"/>
    <property type="match status" value="1"/>
</dbReference>
<dbReference type="PROSITE" id="PS50979">
    <property type="entry name" value="BC"/>
    <property type="match status" value="1"/>
</dbReference>
<evidence type="ECO:0000256" key="10">
    <source>
        <dbReference type="PIRSR" id="PIRSR604808-3"/>
    </source>
</evidence>
<evidence type="ECO:0000256" key="4">
    <source>
        <dbReference type="ARBA" id="ARBA00022741"/>
    </source>
</evidence>
<dbReference type="Gene3D" id="3.30.470.20">
    <property type="entry name" value="ATP-grasp fold, B domain"/>
    <property type="match status" value="1"/>
</dbReference>
<proteinExistence type="inferred from homology"/>
<accession>A0A0U0WBK2</accession>
<dbReference type="EMBL" id="CSTD01000003">
    <property type="protein sequence ID" value="CPR11665.1"/>
    <property type="molecule type" value="Genomic_DNA"/>
</dbReference>
<dbReference type="InterPro" id="IPR037493">
    <property type="entry name" value="ExoIII-like"/>
</dbReference>
<dbReference type="InterPro" id="IPR016185">
    <property type="entry name" value="PreATP-grasp_dom_sf"/>
</dbReference>
<feature type="binding site" evidence="9">
    <location>
        <position position="289"/>
    </location>
    <ligand>
        <name>Mg(2+)</name>
        <dbReference type="ChEBI" id="CHEBI:18420"/>
        <label>1</label>
    </ligand>
</feature>
<dbReference type="GO" id="GO:0008311">
    <property type="term" value="F:double-stranded DNA 3'-5' DNA exonuclease activity"/>
    <property type="evidence" value="ECO:0007669"/>
    <property type="project" value="InterPro"/>
</dbReference>
<feature type="site" description="Important for catalytic activity" evidence="10">
    <location>
        <position position="510"/>
    </location>
</feature>
<feature type="binding site" evidence="9">
    <location>
        <position position="539"/>
    </location>
    <ligand>
        <name>Mg(2+)</name>
        <dbReference type="ChEBI" id="CHEBI:18420"/>
        <label>1</label>
    </ligand>
</feature>
<gene>
    <name evidence="13" type="primary">xthA</name>
    <name evidence="13" type="ORF">BN971_02953</name>
</gene>
<keyword evidence="9" id="KW-0464">Manganese</keyword>
<dbReference type="PANTHER" id="PTHR43250:SF2">
    <property type="entry name" value="EXODEOXYRIBONUCLEASE III"/>
    <property type="match status" value="1"/>
</dbReference>
<dbReference type="AlphaFoldDB" id="A0A0U0WBK2"/>
<sequence>MISWPRPGTRVTVRYRRPAGSVPPLTDAVGHLLEIDPVVRVRTKTGTVVEFAPADAVAVRALTAVAELNQAGGHPPIRTIALYTDPDADAWFVREADEAVPLGSPTYVDPTDGARRSRYLDEAAVVAALRRADADSVWVGWGFVAEHASFAQACEEAGIVFVGPDSATIRLLGDKVAAKRVAEQADVPVVPWSRGPVEDIAEATAAAERLGYPVVGPVGGPRHRRAVGGAPVPGADRLGRRARRHSRLFGGFRKPIADWAARRFAGFSLPPSPPLRPGYGRGMRLATWNVNSIRTRLPRVIDWLSRADVDVLAMQETKCSDGQFPALPFFELGYEVAHVGFNQWNGVAIASRVGLDDVQIGFEGQPSWSSKPEVAAGAEARALGATCAGIRMWSLYVPNGRAVGDPHYSYKLEWLAALRDTASGWLSADPGAQIALAGDWNIAPTDDDVWSTEFYAGATHVSEPERRAFGAIVEAQFADVVRPFTPGPGVYTYWDYTQLRFPKRQGMRIDFILASPALAARVTGAQIVREERKGKAPSDHAPVFVDVTDPRQG</sequence>
<evidence type="ECO:0000313" key="13">
    <source>
        <dbReference type="EMBL" id="CPR11665.1"/>
    </source>
</evidence>
<dbReference type="SUPFAM" id="SSF52440">
    <property type="entry name" value="PreATP-grasp domain"/>
    <property type="match status" value="1"/>
</dbReference>
<keyword evidence="5" id="KW-0378">Hydrolase</keyword>
<dbReference type="Pfam" id="PF03372">
    <property type="entry name" value="Exo_endo_phos"/>
    <property type="match status" value="1"/>
</dbReference>
<dbReference type="GO" id="GO:0005524">
    <property type="term" value="F:ATP binding"/>
    <property type="evidence" value="ECO:0007669"/>
    <property type="project" value="UniProtKB-KW"/>
</dbReference>
<feature type="active site" description="Proton donor/acceptor" evidence="8">
    <location>
        <position position="439"/>
    </location>
</feature>
<evidence type="ECO:0000256" key="6">
    <source>
        <dbReference type="ARBA" id="ARBA00022840"/>
    </source>
</evidence>
<feature type="active site" evidence="8">
    <location>
        <position position="396"/>
    </location>
</feature>
<dbReference type="PROSITE" id="PS51435">
    <property type="entry name" value="AP_NUCLEASE_F1_4"/>
    <property type="match status" value="1"/>
</dbReference>
<feature type="site" description="Transition state stabilizer" evidence="10">
    <location>
        <position position="441"/>
    </location>
</feature>
<evidence type="ECO:0000256" key="11">
    <source>
        <dbReference type="SAM" id="MobiDB-lite"/>
    </source>
</evidence>
<keyword evidence="2" id="KW-0436">Ligase</keyword>
<dbReference type="InterPro" id="IPR005479">
    <property type="entry name" value="CPAse_ATP-bd"/>
</dbReference>
<dbReference type="Gene3D" id="3.60.10.10">
    <property type="entry name" value="Endonuclease/exonuclease/phosphatase"/>
    <property type="match status" value="1"/>
</dbReference>
<dbReference type="InterPro" id="IPR011764">
    <property type="entry name" value="Biotin_carboxylation_dom"/>
</dbReference>
<feature type="site" description="Interaction with DNA substrate" evidence="10">
    <location>
        <position position="540"/>
    </location>
</feature>
<feature type="binding site" evidence="9">
    <location>
        <position position="439"/>
    </location>
    <ligand>
        <name>Mg(2+)</name>
        <dbReference type="ChEBI" id="CHEBI:18420"/>
        <label>1</label>
    </ligand>
</feature>
<dbReference type="NCBIfam" id="TIGR00633">
    <property type="entry name" value="xth"/>
    <property type="match status" value="1"/>
</dbReference>
<evidence type="ECO:0000256" key="7">
    <source>
        <dbReference type="ARBA" id="ARBA00022842"/>
    </source>
</evidence>
<comment type="similarity">
    <text evidence="1">Belongs to the DNA repair enzymes AP/ExoA family.</text>
</comment>
<evidence type="ECO:0000259" key="12">
    <source>
        <dbReference type="PROSITE" id="PS50979"/>
    </source>
</evidence>
<dbReference type="GO" id="GO:0016874">
    <property type="term" value="F:ligase activity"/>
    <property type="evidence" value="ECO:0007669"/>
    <property type="project" value="UniProtKB-KW"/>
</dbReference>
<keyword evidence="7 9" id="KW-0460">Magnesium</keyword>
<keyword evidence="6" id="KW-0067">ATP-binding</keyword>
<feature type="region of interest" description="Disordered" evidence="11">
    <location>
        <begin position="530"/>
        <end position="553"/>
    </location>
</feature>
<dbReference type="Proteomes" id="UP000198875">
    <property type="component" value="Unassembled WGS sequence"/>
</dbReference>
<name>A0A0U0WBK2_MYCBE</name>
<feature type="active site" description="Proton acceptor" evidence="8">
    <location>
        <position position="540"/>
    </location>
</feature>
<feature type="binding site" evidence="9">
    <location>
        <position position="441"/>
    </location>
    <ligand>
        <name>Mg(2+)</name>
        <dbReference type="ChEBI" id="CHEBI:18420"/>
        <label>1</label>
    </ligand>
</feature>
<evidence type="ECO:0000256" key="2">
    <source>
        <dbReference type="ARBA" id="ARBA00022598"/>
    </source>
</evidence>
<protein>
    <submittedName>
        <fullName evidence="13">Exodeoxyribonuclease III</fullName>
    </submittedName>
</protein>
<comment type="cofactor">
    <cofactor evidence="9">
        <name>Mg(2+)</name>
        <dbReference type="ChEBI" id="CHEBI:18420"/>
    </cofactor>
    <cofactor evidence="9">
        <name>Mn(2+)</name>
        <dbReference type="ChEBI" id="CHEBI:29035"/>
    </cofactor>
    <text evidence="9">Probably binds two magnesium or manganese ions per subunit.</text>
</comment>
<dbReference type="InterPro" id="IPR005135">
    <property type="entry name" value="Endo/exonuclease/phosphatase"/>
</dbReference>
<dbReference type="Pfam" id="PF00289">
    <property type="entry name" value="Biotin_carb_N"/>
    <property type="match status" value="1"/>
</dbReference>
<dbReference type="NCBIfam" id="TIGR00195">
    <property type="entry name" value="exoDNase_III"/>
    <property type="match status" value="1"/>
</dbReference>
<evidence type="ECO:0000256" key="1">
    <source>
        <dbReference type="ARBA" id="ARBA00007092"/>
    </source>
</evidence>
<dbReference type="InterPro" id="IPR005481">
    <property type="entry name" value="BC-like_N"/>
</dbReference>
<keyword evidence="4" id="KW-0547">Nucleotide-binding</keyword>
<dbReference type="CDD" id="cd09086">
    <property type="entry name" value="ExoIII-like_AP-endo"/>
    <property type="match status" value="1"/>
</dbReference>
<dbReference type="GO" id="GO:0006281">
    <property type="term" value="P:DNA repair"/>
    <property type="evidence" value="ECO:0007669"/>
    <property type="project" value="InterPro"/>
</dbReference>
<dbReference type="SUPFAM" id="SSF56059">
    <property type="entry name" value="Glutathione synthetase ATP-binding domain-like"/>
    <property type="match status" value="1"/>
</dbReference>
<dbReference type="GO" id="GO:0046872">
    <property type="term" value="F:metal ion binding"/>
    <property type="evidence" value="ECO:0007669"/>
    <property type="project" value="UniProtKB-KW"/>
</dbReference>
<evidence type="ECO:0000256" key="5">
    <source>
        <dbReference type="ARBA" id="ARBA00022801"/>
    </source>
</evidence>
<evidence type="ECO:0000256" key="8">
    <source>
        <dbReference type="PIRSR" id="PIRSR604808-1"/>
    </source>
</evidence>
<keyword evidence="3 9" id="KW-0479">Metal-binding</keyword>